<accession>A0A9W9WQ47</accession>
<name>A0A9W9WQ47_9EURO</name>
<evidence type="ECO:0000313" key="2">
    <source>
        <dbReference type="Proteomes" id="UP001147760"/>
    </source>
</evidence>
<sequence length="91" mass="10285">MAGEEVTKSLEENTLTAKIEIGDSPEHFEISWAMLDEADKMAHKWNLTNLNQVEDGGLLVMQEPILKADDEYPLESRLTEKLSKASEIPNR</sequence>
<gene>
    <name evidence="1" type="ORF">N7530_008982</name>
</gene>
<evidence type="ECO:0000313" key="1">
    <source>
        <dbReference type="EMBL" id="KAJ5471625.1"/>
    </source>
</evidence>
<reference evidence="1" key="2">
    <citation type="journal article" date="2023" name="IMA Fungus">
        <title>Comparative genomic study of the Penicillium genus elucidates a diverse pangenome and 15 lateral gene transfer events.</title>
        <authorList>
            <person name="Petersen C."/>
            <person name="Sorensen T."/>
            <person name="Nielsen M.R."/>
            <person name="Sondergaard T.E."/>
            <person name="Sorensen J.L."/>
            <person name="Fitzpatrick D.A."/>
            <person name="Frisvad J.C."/>
            <person name="Nielsen K.L."/>
        </authorList>
    </citation>
    <scope>NUCLEOTIDE SEQUENCE</scope>
    <source>
        <strain evidence="1">IBT 17660</strain>
    </source>
</reference>
<protein>
    <submittedName>
        <fullName evidence="1">Uncharacterized protein</fullName>
    </submittedName>
</protein>
<keyword evidence="2" id="KW-1185">Reference proteome</keyword>
<proteinExistence type="predicted"/>
<dbReference type="EMBL" id="JAPWDO010000005">
    <property type="protein sequence ID" value="KAJ5471625.1"/>
    <property type="molecule type" value="Genomic_DNA"/>
</dbReference>
<reference evidence="1" key="1">
    <citation type="submission" date="2022-12" db="EMBL/GenBank/DDBJ databases">
        <authorList>
            <person name="Petersen C."/>
        </authorList>
    </citation>
    <scope>NUCLEOTIDE SEQUENCE</scope>
    <source>
        <strain evidence="1">IBT 17660</strain>
    </source>
</reference>
<organism evidence="1 2">
    <name type="scientific">Penicillium desertorum</name>
    <dbReference type="NCBI Taxonomy" id="1303715"/>
    <lineage>
        <taxon>Eukaryota</taxon>
        <taxon>Fungi</taxon>
        <taxon>Dikarya</taxon>
        <taxon>Ascomycota</taxon>
        <taxon>Pezizomycotina</taxon>
        <taxon>Eurotiomycetes</taxon>
        <taxon>Eurotiomycetidae</taxon>
        <taxon>Eurotiales</taxon>
        <taxon>Aspergillaceae</taxon>
        <taxon>Penicillium</taxon>
    </lineage>
</organism>
<dbReference type="AlphaFoldDB" id="A0A9W9WQ47"/>
<dbReference type="Proteomes" id="UP001147760">
    <property type="component" value="Unassembled WGS sequence"/>
</dbReference>
<comment type="caution">
    <text evidence="1">The sequence shown here is derived from an EMBL/GenBank/DDBJ whole genome shotgun (WGS) entry which is preliminary data.</text>
</comment>